<reference evidence="2" key="1">
    <citation type="journal article" date="2014" name="Int. J. Syst. Evol. Microbiol.">
        <title>Complete genome sequence of Corynebacterium casei LMG S-19264T (=DSM 44701T), isolated from a smear-ripened cheese.</title>
        <authorList>
            <consortium name="US DOE Joint Genome Institute (JGI-PGF)"/>
            <person name="Walter F."/>
            <person name="Albersmeier A."/>
            <person name="Kalinowski J."/>
            <person name="Ruckert C."/>
        </authorList>
    </citation>
    <scope>NUCLEOTIDE SEQUENCE</scope>
    <source>
        <strain evidence="2">CGMCC 4.7403</strain>
    </source>
</reference>
<proteinExistence type="predicted"/>
<sequence>MVRSPPEENDISRGDRGTPASNPRPVQRPSGPVGARGVRESPRWTVTPQGRDLEPREPPQRTVPASSSRSARCTRFPLWRPLTWRAGRADVDPTRLAIGGASAGAGLTDSRPPMDGRRFRTVHHPYRAAAGWHTTHSPKPGAKDLGTCGG</sequence>
<gene>
    <name evidence="2" type="ORF">GCM10017771_46110</name>
</gene>
<comment type="caution">
    <text evidence="2">The sequence shown here is derived from an EMBL/GenBank/DDBJ whole genome shotgun (WGS) entry which is preliminary data.</text>
</comment>
<feature type="region of interest" description="Disordered" evidence="1">
    <location>
        <begin position="1"/>
        <end position="71"/>
    </location>
</feature>
<dbReference type="EMBL" id="BNAT01000016">
    <property type="protein sequence ID" value="GHE30098.1"/>
    <property type="molecule type" value="Genomic_DNA"/>
</dbReference>
<organism evidence="2 3">
    <name type="scientific">Streptomyces capitiformicae</name>
    <dbReference type="NCBI Taxonomy" id="2014920"/>
    <lineage>
        <taxon>Bacteria</taxon>
        <taxon>Bacillati</taxon>
        <taxon>Actinomycetota</taxon>
        <taxon>Actinomycetes</taxon>
        <taxon>Kitasatosporales</taxon>
        <taxon>Streptomycetaceae</taxon>
        <taxon>Streptomyces</taxon>
    </lineage>
</organism>
<protein>
    <submittedName>
        <fullName evidence="2">Uncharacterized protein</fullName>
    </submittedName>
</protein>
<keyword evidence="3" id="KW-1185">Reference proteome</keyword>
<name>A0A919DAV2_9ACTN</name>
<evidence type="ECO:0000256" key="1">
    <source>
        <dbReference type="SAM" id="MobiDB-lite"/>
    </source>
</evidence>
<dbReference type="AlphaFoldDB" id="A0A919DAV2"/>
<dbReference type="Proteomes" id="UP000603227">
    <property type="component" value="Unassembled WGS sequence"/>
</dbReference>
<accession>A0A919DAV2</accession>
<evidence type="ECO:0000313" key="2">
    <source>
        <dbReference type="EMBL" id="GHE30098.1"/>
    </source>
</evidence>
<reference evidence="2" key="2">
    <citation type="submission" date="2020-09" db="EMBL/GenBank/DDBJ databases">
        <authorList>
            <person name="Sun Q."/>
            <person name="Zhou Y."/>
        </authorList>
    </citation>
    <scope>NUCLEOTIDE SEQUENCE</scope>
    <source>
        <strain evidence="2">CGMCC 4.7403</strain>
    </source>
</reference>
<evidence type="ECO:0000313" key="3">
    <source>
        <dbReference type="Proteomes" id="UP000603227"/>
    </source>
</evidence>